<dbReference type="AlphaFoldDB" id="A0A840BUA7"/>
<evidence type="ECO:0000313" key="3">
    <source>
        <dbReference type="Proteomes" id="UP000577362"/>
    </source>
</evidence>
<comment type="caution">
    <text evidence="2">The sequence shown here is derived from an EMBL/GenBank/DDBJ whole genome shotgun (WGS) entry which is preliminary data.</text>
</comment>
<sequence length="511" mass="56682">MEAVKKRHEEFLRYIDLFEAAFDELHAAVVKQVRAPGQYVGPHHDYPIMSILDSGFPSFKEMGFYRDEAPKDYVSTMRPRGLAGLLIGYSRPVDGFPKGAELAAFLRSHEIGKRFDLASSVDKDTVSDWLVDHLVGDAVERYLHLHGLDAPIEAERRSAVIFPLVLGSLRRSLGLRLVVPIAMTHFEVDHFPLTETAYITRLPKKMQLARARISTLGSGAVPMVVGAATHAFVSKDWTLEVDTIQEVPKSLGQSSANVVDAIDSFFGALRVATGISTGYAQILWVPRGWALSYFCDLTPVYGTTLRQYPSEYDNYGWIRKGSTVTVSQLNETRRIYRAVIDNKSEAVRLAVRRLNGCLTRTDAADAILDGTIGLELLLGDDQNQSLAYKLRLRAGALALLRADPAYPAIEVTSKVKRLYEARSAIVHGRTRKTSKKASEPADTKHAGERLIASDLLRFALDVLLTHPEYQTPTKIDEGLLLRGSDTLNDQKQLAVRGRRHKRGPTPPPASP</sequence>
<gene>
    <name evidence="2" type="ORF">GGR16_002070</name>
</gene>
<accession>A0A840BUA7</accession>
<protein>
    <recommendedName>
        <fullName evidence="4">Apea-like HEPN domain-containing protein</fullName>
    </recommendedName>
</protein>
<evidence type="ECO:0000256" key="1">
    <source>
        <dbReference type="SAM" id="MobiDB-lite"/>
    </source>
</evidence>
<feature type="region of interest" description="Disordered" evidence="1">
    <location>
        <begin position="487"/>
        <end position="511"/>
    </location>
</feature>
<organism evidence="2 3">
    <name type="scientific">Chelatococcus caeni</name>
    <dbReference type="NCBI Taxonomy" id="1348468"/>
    <lineage>
        <taxon>Bacteria</taxon>
        <taxon>Pseudomonadati</taxon>
        <taxon>Pseudomonadota</taxon>
        <taxon>Alphaproteobacteria</taxon>
        <taxon>Hyphomicrobiales</taxon>
        <taxon>Chelatococcaceae</taxon>
        <taxon>Chelatococcus</taxon>
    </lineage>
</organism>
<proteinExistence type="predicted"/>
<evidence type="ECO:0000313" key="2">
    <source>
        <dbReference type="EMBL" id="MBB4017041.1"/>
    </source>
</evidence>
<reference evidence="2 3" key="1">
    <citation type="submission" date="2020-08" db="EMBL/GenBank/DDBJ databases">
        <title>Genomic Encyclopedia of Type Strains, Phase IV (KMG-IV): sequencing the most valuable type-strain genomes for metagenomic binning, comparative biology and taxonomic classification.</title>
        <authorList>
            <person name="Goeker M."/>
        </authorList>
    </citation>
    <scope>NUCLEOTIDE SEQUENCE [LARGE SCALE GENOMIC DNA]</scope>
    <source>
        <strain evidence="2 3">DSM 103737</strain>
    </source>
</reference>
<dbReference type="RefSeq" id="WP_183316532.1">
    <property type="nucleotide sequence ID" value="NZ_JACIEN010000002.1"/>
</dbReference>
<keyword evidence="3" id="KW-1185">Reference proteome</keyword>
<dbReference type="EMBL" id="JACIEN010000002">
    <property type="protein sequence ID" value="MBB4017041.1"/>
    <property type="molecule type" value="Genomic_DNA"/>
</dbReference>
<name>A0A840BUA7_9HYPH</name>
<evidence type="ECO:0008006" key="4">
    <source>
        <dbReference type="Google" id="ProtNLM"/>
    </source>
</evidence>
<dbReference type="Proteomes" id="UP000577362">
    <property type="component" value="Unassembled WGS sequence"/>
</dbReference>